<dbReference type="Pfam" id="PF01426">
    <property type="entry name" value="BAH"/>
    <property type="match status" value="1"/>
</dbReference>
<feature type="region of interest" description="Disordered" evidence="4">
    <location>
        <begin position="210"/>
        <end position="264"/>
    </location>
</feature>
<evidence type="ECO:0000259" key="5">
    <source>
        <dbReference type="PROSITE" id="PS51038"/>
    </source>
</evidence>
<dbReference type="Gene3D" id="1.20.930.10">
    <property type="entry name" value="Conserved domain common to transcription factors TFIIS, elongin A, CRSP70"/>
    <property type="match status" value="1"/>
</dbReference>
<feature type="compositionally biased region" description="Polar residues" evidence="4">
    <location>
        <begin position="211"/>
        <end position="242"/>
    </location>
</feature>
<protein>
    <recommendedName>
        <fullName evidence="9">BAH domain-containing protein</fullName>
    </recommendedName>
</protein>
<evidence type="ECO:0008006" key="9">
    <source>
        <dbReference type="Google" id="ProtNLM"/>
    </source>
</evidence>
<feature type="compositionally biased region" description="Polar residues" evidence="4">
    <location>
        <begin position="659"/>
        <end position="669"/>
    </location>
</feature>
<gene>
    <name evidence="7" type="ORF">M569_10338</name>
</gene>
<evidence type="ECO:0000256" key="4">
    <source>
        <dbReference type="SAM" id="MobiDB-lite"/>
    </source>
</evidence>
<keyword evidence="8" id="KW-1185">Reference proteome</keyword>
<comment type="subcellular location">
    <subcellularLocation>
        <location evidence="1 3">Nucleus</location>
    </subcellularLocation>
</comment>
<dbReference type="PANTHER" id="PTHR46548:SF1">
    <property type="entry name" value="BAH AND TFIIS DOMAIN-CONTAINING PROTEIN-RELATED"/>
    <property type="match status" value="1"/>
</dbReference>
<dbReference type="SMART" id="SM00509">
    <property type="entry name" value="TFS2N"/>
    <property type="match status" value="1"/>
</dbReference>
<comment type="caution">
    <text evidence="7">The sequence shown here is derived from an EMBL/GenBank/DDBJ whole genome shotgun (WGS) entry which is preliminary data.</text>
</comment>
<dbReference type="CDD" id="cd00183">
    <property type="entry name" value="TFIIS_I"/>
    <property type="match status" value="1"/>
</dbReference>
<proteinExistence type="predicted"/>
<dbReference type="InterPro" id="IPR035441">
    <property type="entry name" value="TFIIS/LEDGF_dom_sf"/>
</dbReference>
<feature type="region of interest" description="Disordered" evidence="4">
    <location>
        <begin position="578"/>
        <end position="679"/>
    </location>
</feature>
<dbReference type="GO" id="GO:0005634">
    <property type="term" value="C:nucleus"/>
    <property type="evidence" value="ECO:0007669"/>
    <property type="project" value="UniProtKB-SubCell"/>
</dbReference>
<dbReference type="InterPro" id="IPR001025">
    <property type="entry name" value="BAH_dom"/>
</dbReference>
<dbReference type="InterPro" id="IPR043151">
    <property type="entry name" value="BAH_sf"/>
</dbReference>
<reference evidence="7 8" key="1">
    <citation type="journal article" date="2013" name="BMC Genomics">
        <title>The miniature genome of a carnivorous plant Genlisea aurea contains a low number of genes and short non-coding sequences.</title>
        <authorList>
            <person name="Leushkin E.V."/>
            <person name="Sutormin R.A."/>
            <person name="Nabieva E.R."/>
            <person name="Penin A.A."/>
            <person name="Kondrashov A.S."/>
            <person name="Logacheva M.D."/>
        </authorList>
    </citation>
    <scope>NUCLEOTIDE SEQUENCE [LARGE SCALE GENOMIC DNA]</scope>
</reference>
<dbReference type="GO" id="GO:0003682">
    <property type="term" value="F:chromatin binding"/>
    <property type="evidence" value="ECO:0007669"/>
    <property type="project" value="InterPro"/>
</dbReference>
<feature type="compositionally biased region" description="Low complexity" evidence="4">
    <location>
        <begin position="479"/>
        <end position="493"/>
    </location>
</feature>
<evidence type="ECO:0000256" key="1">
    <source>
        <dbReference type="ARBA" id="ARBA00004123"/>
    </source>
</evidence>
<dbReference type="OrthoDB" id="1917005at2759"/>
<name>S8DX16_9LAMI</name>
<dbReference type="SUPFAM" id="SSF47676">
    <property type="entry name" value="Conserved domain common to transcription factors TFIIS, elongin A, CRSP70"/>
    <property type="match status" value="1"/>
</dbReference>
<feature type="non-terminal residue" evidence="7">
    <location>
        <position position="1"/>
    </location>
</feature>
<dbReference type="PANTHER" id="PTHR46548">
    <property type="entry name" value="BAH AND TFIIS DOMAIN-CONTAINING PROTEIN-RELATED"/>
    <property type="match status" value="1"/>
</dbReference>
<dbReference type="SMART" id="SM00439">
    <property type="entry name" value="BAH"/>
    <property type="match status" value="1"/>
</dbReference>
<evidence type="ECO:0000259" key="6">
    <source>
        <dbReference type="PROSITE" id="PS51319"/>
    </source>
</evidence>
<feature type="compositionally biased region" description="Low complexity" evidence="4">
    <location>
        <begin position="603"/>
        <end position="612"/>
    </location>
</feature>
<feature type="region of interest" description="Disordered" evidence="4">
    <location>
        <begin position="438"/>
        <end position="495"/>
    </location>
</feature>
<dbReference type="PROSITE" id="PS51319">
    <property type="entry name" value="TFIIS_N"/>
    <property type="match status" value="1"/>
</dbReference>
<feature type="region of interest" description="Disordered" evidence="4">
    <location>
        <begin position="532"/>
        <end position="565"/>
    </location>
</feature>
<organism evidence="7 8">
    <name type="scientific">Genlisea aurea</name>
    <dbReference type="NCBI Taxonomy" id="192259"/>
    <lineage>
        <taxon>Eukaryota</taxon>
        <taxon>Viridiplantae</taxon>
        <taxon>Streptophyta</taxon>
        <taxon>Embryophyta</taxon>
        <taxon>Tracheophyta</taxon>
        <taxon>Spermatophyta</taxon>
        <taxon>Magnoliopsida</taxon>
        <taxon>eudicotyledons</taxon>
        <taxon>Gunneridae</taxon>
        <taxon>Pentapetalae</taxon>
        <taxon>asterids</taxon>
        <taxon>lamiids</taxon>
        <taxon>Lamiales</taxon>
        <taxon>Lentibulariaceae</taxon>
        <taxon>Genlisea</taxon>
    </lineage>
</organism>
<dbReference type="Pfam" id="PF08711">
    <property type="entry name" value="Med26"/>
    <property type="match status" value="1"/>
</dbReference>
<dbReference type="Proteomes" id="UP000015453">
    <property type="component" value="Unassembled WGS sequence"/>
</dbReference>
<dbReference type="InterPro" id="IPR017923">
    <property type="entry name" value="TFIIS_N"/>
</dbReference>
<feature type="domain" description="BAH" evidence="5">
    <location>
        <begin position="68"/>
        <end position="183"/>
    </location>
</feature>
<dbReference type="EMBL" id="AUSU01004820">
    <property type="protein sequence ID" value="EPS64442.1"/>
    <property type="molecule type" value="Genomic_DNA"/>
</dbReference>
<evidence type="ECO:0000313" key="8">
    <source>
        <dbReference type="Proteomes" id="UP000015453"/>
    </source>
</evidence>
<dbReference type="AlphaFoldDB" id="S8DX16"/>
<evidence type="ECO:0000256" key="2">
    <source>
        <dbReference type="ARBA" id="ARBA00023242"/>
    </source>
</evidence>
<evidence type="ECO:0000313" key="7">
    <source>
        <dbReference type="EMBL" id="EPS64442.1"/>
    </source>
</evidence>
<feature type="compositionally biased region" description="Low complexity" evidence="4">
    <location>
        <begin position="545"/>
        <end position="557"/>
    </location>
</feature>
<accession>S8DX16</accession>
<dbReference type="PROSITE" id="PS51038">
    <property type="entry name" value="BAH"/>
    <property type="match status" value="1"/>
</dbReference>
<sequence>RTSLIMHGSIQLEHSRFRSLRRSCSRHMRSVLPLVKKNSSVVIEGERHSSPASSAVTTTSDSFFKDGRKISVGDCALFKPTQGSPPYIGLIRYLRFDADNIRKLGVNWLYRSAEIKLGKGTLLEGAPNEIFYSFHKDEVPAASLLHPCKVAFLPKGVELPTGTASFVCRRVYDIANRCLWWLTDQDYMNDRQEEVDQLLCKTRLEMHAPLQSGSRSPKQVNGPASTSHVKSVSDSGQNSSIASHAVMKGKKREKGDHGSEHVKKERCLRSDDNVPVQCKTEINLKSEISRITEKGGLVDLEGAEKLVQLMQLDKTEGKMDLVSRTIVAGVMAATNKADCLDRFVQLRGLTVLDEWLQDIHKAKLGDSNSLKESDVSIDEFLLVLLRALDKLPVDLQALQMCNIGRSVNLLRSHKNSDIQRKARSLVETWKKRVEAEMITNEEKSGSTQAVSGWPSKSRAAEAAPHSGGRTPTGSDVAMKSSITQSSTSKTASARVSHVDSAVKSATLSPAHIKPASSPSTVKENLIRVPAECPPDVPLVREDRSSSSNQSHNQSQSSVKEEPRTNFASLATVNKASITSTRNRKACSFSSTSVSGIPKEMNKGKSSSMNKNSTLEKLNRSSSNAEKVLDVNEGSSHKLIVKIPNRVRSPAQGVTAGPQEESTYTNSRVSSPAPLDKHEH</sequence>
<feature type="non-terminal residue" evidence="7">
    <location>
        <position position="679"/>
    </location>
</feature>
<dbReference type="InterPro" id="IPR003617">
    <property type="entry name" value="TFIIS/CRSP70_N_sub"/>
</dbReference>
<feature type="domain" description="TFIIS N-terminal" evidence="6">
    <location>
        <begin position="350"/>
        <end position="436"/>
    </location>
</feature>
<dbReference type="Gene3D" id="2.30.30.490">
    <property type="match status" value="1"/>
</dbReference>
<keyword evidence="2 3" id="KW-0539">Nucleus</keyword>
<feature type="compositionally biased region" description="Basic and acidic residues" evidence="4">
    <location>
        <begin position="253"/>
        <end position="264"/>
    </location>
</feature>
<evidence type="ECO:0000256" key="3">
    <source>
        <dbReference type="PROSITE-ProRule" id="PRU00649"/>
    </source>
</evidence>